<evidence type="ECO:0000313" key="2">
    <source>
        <dbReference type="Proteomes" id="UP000507470"/>
    </source>
</evidence>
<dbReference type="Proteomes" id="UP000507470">
    <property type="component" value="Unassembled WGS sequence"/>
</dbReference>
<reference evidence="1 2" key="1">
    <citation type="submission" date="2020-06" db="EMBL/GenBank/DDBJ databases">
        <authorList>
            <person name="Li R."/>
            <person name="Bekaert M."/>
        </authorList>
    </citation>
    <scope>NUCLEOTIDE SEQUENCE [LARGE SCALE GENOMIC DNA]</scope>
    <source>
        <strain evidence="2">wild</strain>
    </source>
</reference>
<gene>
    <name evidence="1" type="ORF">MCOR_48992</name>
</gene>
<name>A0A6J8E7K9_MYTCO</name>
<dbReference type="EMBL" id="CACVKT020008629">
    <property type="protein sequence ID" value="CAC5416357.1"/>
    <property type="molecule type" value="Genomic_DNA"/>
</dbReference>
<keyword evidence="2" id="KW-1185">Reference proteome</keyword>
<organism evidence="1 2">
    <name type="scientific">Mytilus coruscus</name>
    <name type="common">Sea mussel</name>
    <dbReference type="NCBI Taxonomy" id="42192"/>
    <lineage>
        <taxon>Eukaryota</taxon>
        <taxon>Metazoa</taxon>
        <taxon>Spiralia</taxon>
        <taxon>Lophotrochozoa</taxon>
        <taxon>Mollusca</taxon>
        <taxon>Bivalvia</taxon>
        <taxon>Autobranchia</taxon>
        <taxon>Pteriomorphia</taxon>
        <taxon>Mytilida</taxon>
        <taxon>Mytiloidea</taxon>
        <taxon>Mytilidae</taxon>
        <taxon>Mytilinae</taxon>
        <taxon>Mytilus</taxon>
    </lineage>
</organism>
<dbReference type="AlphaFoldDB" id="A0A6J8E7K9"/>
<accession>A0A6J8E7K9</accession>
<evidence type="ECO:0000313" key="1">
    <source>
        <dbReference type="EMBL" id="CAC5416357.1"/>
    </source>
</evidence>
<protein>
    <submittedName>
        <fullName evidence="1">Uncharacterized protein</fullName>
    </submittedName>
</protein>
<proteinExistence type="predicted"/>
<sequence>MFPKRFHSSLQVQQRNLEKAKCRQHEENFQNHRTQEPYVSRTATGSNLSIASGPVINIVADAHQDAPFVPFRIQGEMDIESPNCNKENALDRPGGALLPLTPQPGPSGVKSPANNNLGYTHLYSLGNSPINVDEVKKALINYPHQEVARDLI</sequence>